<dbReference type="InterPro" id="IPR036097">
    <property type="entry name" value="HisK_dim/P_sf"/>
</dbReference>
<dbReference type="PANTHER" id="PTHR45339">
    <property type="entry name" value="HYBRID SIGNAL TRANSDUCTION HISTIDINE KINASE J"/>
    <property type="match status" value="1"/>
</dbReference>
<dbReference type="PANTHER" id="PTHR45339:SF5">
    <property type="entry name" value="HISTIDINE KINASE"/>
    <property type="match status" value="1"/>
</dbReference>
<dbReference type="InterPro" id="IPR003594">
    <property type="entry name" value="HATPase_dom"/>
</dbReference>
<evidence type="ECO:0000256" key="18">
    <source>
        <dbReference type="SAM" id="Phobius"/>
    </source>
</evidence>
<dbReference type="PROSITE" id="PS50885">
    <property type="entry name" value="HAMP"/>
    <property type="match status" value="1"/>
</dbReference>
<keyword evidence="8" id="KW-0547">Nucleotide-binding</keyword>
<protein>
    <recommendedName>
        <fullName evidence="15">Virulence sensor protein BvgS</fullName>
        <ecNumber evidence="3">2.7.13.3</ecNumber>
    </recommendedName>
</protein>
<evidence type="ECO:0000256" key="1">
    <source>
        <dbReference type="ARBA" id="ARBA00000085"/>
    </source>
</evidence>
<evidence type="ECO:0000256" key="3">
    <source>
        <dbReference type="ARBA" id="ARBA00012438"/>
    </source>
</evidence>
<dbReference type="SUPFAM" id="SSF55874">
    <property type="entry name" value="ATPase domain of HSP90 chaperone/DNA topoisomerase II/histidine kinase"/>
    <property type="match status" value="1"/>
</dbReference>
<evidence type="ECO:0000256" key="14">
    <source>
        <dbReference type="ARBA" id="ARBA00058004"/>
    </source>
</evidence>
<evidence type="ECO:0000256" key="17">
    <source>
        <dbReference type="SAM" id="Coils"/>
    </source>
</evidence>
<feature type="transmembrane region" description="Helical" evidence="18">
    <location>
        <begin position="99"/>
        <end position="121"/>
    </location>
</feature>
<evidence type="ECO:0000256" key="15">
    <source>
        <dbReference type="ARBA" id="ARBA00070152"/>
    </source>
</evidence>
<keyword evidence="10" id="KW-0067">ATP-binding</keyword>
<feature type="domain" description="PAC" evidence="22">
    <location>
        <begin position="559"/>
        <end position="609"/>
    </location>
</feature>
<feature type="domain" description="Response regulatory" evidence="20">
    <location>
        <begin position="897"/>
        <end position="1015"/>
    </location>
</feature>
<dbReference type="CDD" id="cd00082">
    <property type="entry name" value="HisKA"/>
    <property type="match status" value="1"/>
</dbReference>
<evidence type="ECO:0000256" key="9">
    <source>
        <dbReference type="ARBA" id="ARBA00022777"/>
    </source>
</evidence>
<feature type="domain" description="HAMP" evidence="23">
    <location>
        <begin position="437"/>
        <end position="490"/>
    </location>
</feature>
<feature type="coiled-coil region" evidence="17">
    <location>
        <begin position="600"/>
        <end position="645"/>
    </location>
</feature>
<dbReference type="PROSITE" id="PS50109">
    <property type="entry name" value="HIS_KIN"/>
    <property type="match status" value="1"/>
</dbReference>
<feature type="domain" description="PAS" evidence="21">
    <location>
        <begin position="488"/>
        <end position="532"/>
    </location>
</feature>
<dbReference type="PROSITE" id="PS50113">
    <property type="entry name" value="PAC"/>
    <property type="match status" value="1"/>
</dbReference>
<dbReference type="Gene3D" id="3.30.450.20">
    <property type="entry name" value="PAS domain"/>
    <property type="match status" value="1"/>
</dbReference>
<feature type="transmembrane region" description="Helical" evidence="18">
    <location>
        <begin position="413"/>
        <end position="435"/>
    </location>
</feature>
<evidence type="ECO:0000256" key="5">
    <source>
        <dbReference type="ARBA" id="ARBA00022553"/>
    </source>
</evidence>
<keyword evidence="7 18" id="KW-0812">Transmembrane</keyword>
<dbReference type="Gene3D" id="3.30.565.10">
    <property type="entry name" value="Histidine kinase-like ATPase, C-terminal domain"/>
    <property type="match status" value="1"/>
</dbReference>
<dbReference type="InterPro" id="IPR001610">
    <property type="entry name" value="PAC"/>
</dbReference>
<organism evidence="24 25">
    <name type="scientific">Thauera propionica</name>
    <dbReference type="NCBI Taxonomy" id="2019431"/>
    <lineage>
        <taxon>Bacteria</taxon>
        <taxon>Pseudomonadati</taxon>
        <taxon>Pseudomonadota</taxon>
        <taxon>Betaproteobacteria</taxon>
        <taxon>Rhodocyclales</taxon>
        <taxon>Zoogloeaceae</taxon>
        <taxon>Thauera</taxon>
    </lineage>
</organism>
<keyword evidence="17" id="KW-0175">Coiled coil</keyword>
<evidence type="ECO:0000256" key="12">
    <source>
        <dbReference type="ARBA" id="ARBA00023012"/>
    </source>
</evidence>
<evidence type="ECO:0000259" key="23">
    <source>
        <dbReference type="PROSITE" id="PS50885"/>
    </source>
</evidence>
<dbReference type="PROSITE" id="PS50112">
    <property type="entry name" value="PAS"/>
    <property type="match status" value="1"/>
</dbReference>
<evidence type="ECO:0000256" key="8">
    <source>
        <dbReference type="ARBA" id="ARBA00022741"/>
    </source>
</evidence>
<evidence type="ECO:0000256" key="2">
    <source>
        <dbReference type="ARBA" id="ARBA00004651"/>
    </source>
</evidence>
<evidence type="ECO:0000256" key="16">
    <source>
        <dbReference type="PROSITE-ProRule" id="PRU00169"/>
    </source>
</evidence>
<dbReference type="SMART" id="SM00086">
    <property type="entry name" value="PAC"/>
    <property type="match status" value="1"/>
</dbReference>
<dbReference type="PROSITE" id="PS50110">
    <property type="entry name" value="RESPONSE_REGULATORY"/>
    <property type="match status" value="1"/>
</dbReference>
<dbReference type="EMBL" id="NOIH01000009">
    <property type="protein sequence ID" value="OYD54123.1"/>
    <property type="molecule type" value="Genomic_DNA"/>
</dbReference>
<dbReference type="CDD" id="cd16922">
    <property type="entry name" value="HATPase_EvgS-ArcB-TorS-like"/>
    <property type="match status" value="1"/>
</dbReference>
<keyword evidence="13 18" id="KW-0472">Membrane</keyword>
<accession>A0A235EZC5</accession>
<dbReference type="SMART" id="SM00091">
    <property type="entry name" value="PAS"/>
    <property type="match status" value="1"/>
</dbReference>
<dbReference type="InterPro" id="IPR036890">
    <property type="entry name" value="HATPase_C_sf"/>
</dbReference>
<keyword evidence="25" id="KW-1185">Reference proteome</keyword>
<evidence type="ECO:0000259" key="19">
    <source>
        <dbReference type="PROSITE" id="PS50109"/>
    </source>
</evidence>
<dbReference type="CDD" id="cd17546">
    <property type="entry name" value="REC_hyHK_CKI1_RcsC-like"/>
    <property type="match status" value="1"/>
</dbReference>
<dbReference type="Pfam" id="PF00672">
    <property type="entry name" value="HAMP"/>
    <property type="match status" value="1"/>
</dbReference>
<dbReference type="InterPro" id="IPR003660">
    <property type="entry name" value="HAMP_dom"/>
</dbReference>
<dbReference type="Pfam" id="PF02518">
    <property type="entry name" value="HATPase_c"/>
    <property type="match status" value="1"/>
</dbReference>
<gene>
    <name evidence="24" type="ORF">CGK74_09680</name>
</gene>
<dbReference type="InterPro" id="IPR029151">
    <property type="entry name" value="Sensor-like_sf"/>
</dbReference>
<dbReference type="Pfam" id="PF00072">
    <property type="entry name" value="Response_reg"/>
    <property type="match status" value="1"/>
</dbReference>
<evidence type="ECO:0000256" key="4">
    <source>
        <dbReference type="ARBA" id="ARBA00022475"/>
    </source>
</evidence>
<evidence type="ECO:0000259" key="20">
    <source>
        <dbReference type="PROSITE" id="PS50110"/>
    </source>
</evidence>
<dbReference type="SUPFAM" id="SSF52172">
    <property type="entry name" value="CheY-like"/>
    <property type="match status" value="1"/>
</dbReference>
<evidence type="ECO:0000313" key="25">
    <source>
        <dbReference type="Proteomes" id="UP000215181"/>
    </source>
</evidence>
<dbReference type="SMART" id="SM00448">
    <property type="entry name" value="REC"/>
    <property type="match status" value="1"/>
</dbReference>
<evidence type="ECO:0000256" key="10">
    <source>
        <dbReference type="ARBA" id="ARBA00022840"/>
    </source>
</evidence>
<dbReference type="Gene3D" id="3.40.50.2300">
    <property type="match status" value="1"/>
</dbReference>
<dbReference type="FunFam" id="1.10.287.130:FF:000004">
    <property type="entry name" value="Ethylene receptor 1"/>
    <property type="match status" value="1"/>
</dbReference>
<keyword evidence="6" id="KW-0808">Transferase</keyword>
<comment type="caution">
    <text evidence="24">The sequence shown here is derived from an EMBL/GenBank/DDBJ whole genome shotgun (WGS) entry which is preliminary data.</text>
</comment>
<keyword evidence="11 18" id="KW-1133">Transmembrane helix</keyword>
<dbReference type="InterPro" id="IPR033463">
    <property type="entry name" value="sCache_3"/>
</dbReference>
<dbReference type="Pfam" id="PF13426">
    <property type="entry name" value="PAS_9"/>
    <property type="match status" value="1"/>
</dbReference>
<reference evidence="24 25" key="1">
    <citation type="submission" date="2017-07" db="EMBL/GenBank/DDBJ databases">
        <title>Thauera sp. KNDSS-Mac4 genome sequence and assembly.</title>
        <authorList>
            <person name="Mayilraj S."/>
        </authorList>
    </citation>
    <scope>NUCLEOTIDE SEQUENCE [LARGE SCALE GENOMIC DNA]</scope>
    <source>
        <strain evidence="24 25">KNDSS-Mac4</strain>
    </source>
</reference>
<proteinExistence type="predicted"/>
<evidence type="ECO:0000256" key="11">
    <source>
        <dbReference type="ARBA" id="ARBA00022989"/>
    </source>
</evidence>
<keyword evidence="12" id="KW-0902">Two-component regulatory system</keyword>
<dbReference type="OrthoDB" id="567977at2"/>
<dbReference type="NCBIfam" id="TIGR00229">
    <property type="entry name" value="sensory_box"/>
    <property type="match status" value="1"/>
</dbReference>
<keyword evidence="4" id="KW-1003">Cell membrane</keyword>
<keyword evidence="9" id="KW-0418">Kinase</keyword>
<evidence type="ECO:0000256" key="13">
    <source>
        <dbReference type="ARBA" id="ARBA00023136"/>
    </source>
</evidence>
<evidence type="ECO:0000259" key="21">
    <source>
        <dbReference type="PROSITE" id="PS50112"/>
    </source>
</evidence>
<dbReference type="InterPro" id="IPR000700">
    <property type="entry name" value="PAS-assoc_C"/>
</dbReference>
<feature type="domain" description="Histidine kinase" evidence="19">
    <location>
        <begin position="645"/>
        <end position="866"/>
    </location>
</feature>
<dbReference type="PRINTS" id="PR00344">
    <property type="entry name" value="BCTRLSENSOR"/>
</dbReference>
<dbReference type="SUPFAM" id="SSF47384">
    <property type="entry name" value="Homodimeric domain of signal transducing histidine kinase"/>
    <property type="match status" value="1"/>
</dbReference>
<dbReference type="CDD" id="cd06225">
    <property type="entry name" value="HAMP"/>
    <property type="match status" value="1"/>
</dbReference>
<dbReference type="Proteomes" id="UP000215181">
    <property type="component" value="Unassembled WGS sequence"/>
</dbReference>
<evidence type="ECO:0000256" key="6">
    <source>
        <dbReference type="ARBA" id="ARBA00022679"/>
    </source>
</evidence>
<dbReference type="InterPro" id="IPR011006">
    <property type="entry name" value="CheY-like_superfamily"/>
</dbReference>
<dbReference type="InterPro" id="IPR035965">
    <property type="entry name" value="PAS-like_dom_sf"/>
</dbReference>
<dbReference type="InterPro" id="IPR005467">
    <property type="entry name" value="His_kinase_dom"/>
</dbReference>
<dbReference type="SUPFAM" id="SSF55785">
    <property type="entry name" value="PYP-like sensor domain (PAS domain)"/>
    <property type="match status" value="1"/>
</dbReference>
<name>A0A235EZC5_9RHOO</name>
<dbReference type="Gene3D" id="6.10.340.10">
    <property type="match status" value="1"/>
</dbReference>
<dbReference type="SUPFAM" id="SSF103190">
    <property type="entry name" value="Sensory domain-like"/>
    <property type="match status" value="1"/>
</dbReference>
<dbReference type="SMART" id="SM00387">
    <property type="entry name" value="HATPase_c"/>
    <property type="match status" value="1"/>
</dbReference>
<dbReference type="GO" id="GO:0000155">
    <property type="term" value="F:phosphorelay sensor kinase activity"/>
    <property type="evidence" value="ECO:0007669"/>
    <property type="project" value="InterPro"/>
</dbReference>
<dbReference type="InterPro" id="IPR003661">
    <property type="entry name" value="HisK_dim/P_dom"/>
</dbReference>
<dbReference type="Pfam" id="PF00512">
    <property type="entry name" value="HisKA"/>
    <property type="match status" value="1"/>
</dbReference>
<keyword evidence="5 16" id="KW-0597">Phosphoprotein</keyword>
<dbReference type="EC" id="2.7.13.3" evidence="3"/>
<feature type="modified residue" description="4-aspartylphosphate" evidence="16">
    <location>
        <position position="946"/>
    </location>
</feature>
<dbReference type="SMART" id="SM00304">
    <property type="entry name" value="HAMP"/>
    <property type="match status" value="1"/>
</dbReference>
<evidence type="ECO:0000313" key="24">
    <source>
        <dbReference type="EMBL" id="OYD54123.1"/>
    </source>
</evidence>
<dbReference type="FunFam" id="3.30.565.10:FF:000010">
    <property type="entry name" value="Sensor histidine kinase RcsC"/>
    <property type="match status" value="1"/>
</dbReference>
<dbReference type="GO" id="GO:0005524">
    <property type="term" value="F:ATP binding"/>
    <property type="evidence" value="ECO:0007669"/>
    <property type="project" value="UniProtKB-KW"/>
</dbReference>
<comment type="catalytic activity">
    <reaction evidence="1">
        <text>ATP + protein L-histidine = ADP + protein N-phospho-L-histidine.</text>
        <dbReference type="EC" id="2.7.13.3"/>
    </reaction>
</comment>
<comment type="function">
    <text evidence="14">Member of the two-component regulatory system BvgS/BvgA. Phosphorylates BvgA via a four-step phosphorelay in response to environmental signals.</text>
</comment>
<dbReference type="SMART" id="SM00388">
    <property type="entry name" value="HisKA"/>
    <property type="match status" value="1"/>
</dbReference>
<evidence type="ECO:0000256" key="7">
    <source>
        <dbReference type="ARBA" id="ARBA00022692"/>
    </source>
</evidence>
<dbReference type="SUPFAM" id="SSF158472">
    <property type="entry name" value="HAMP domain-like"/>
    <property type="match status" value="1"/>
</dbReference>
<dbReference type="Pfam" id="PF17202">
    <property type="entry name" value="sCache_3_3"/>
    <property type="match status" value="1"/>
</dbReference>
<comment type="subcellular location">
    <subcellularLocation>
        <location evidence="2">Cell membrane</location>
        <topology evidence="2">Multi-pass membrane protein</topology>
    </subcellularLocation>
</comment>
<dbReference type="InterPro" id="IPR000014">
    <property type="entry name" value="PAS"/>
</dbReference>
<dbReference type="Gene3D" id="1.10.287.130">
    <property type="match status" value="1"/>
</dbReference>
<dbReference type="InterPro" id="IPR001789">
    <property type="entry name" value="Sig_transdc_resp-reg_receiver"/>
</dbReference>
<evidence type="ECO:0000259" key="22">
    <source>
        <dbReference type="PROSITE" id="PS50113"/>
    </source>
</evidence>
<dbReference type="InterPro" id="IPR004358">
    <property type="entry name" value="Sig_transdc_His_kin-like_C"/>
</dbReference>
<dbReference type="AlphaFoldDB" id="A0A235EZC5"/>
<dbReference type="CDD" id="cd00130">
    <property type="entry name" value="PAS"/>
    <property type="match status" value="1"/>
</dbReference>
<dbReference type="GO" id="GO:0005886">
    <property type="term" value="C:plasma membrane"/>
    <property type="evidence" value="ECO:0007669"/>
    <property type="project" value="UniProtKB-SubCell"/>
</dbReference>
<sequence>MFVLLTSGRGEPAWRSRSGIGNLRAVPDTVPFKQPPPNARSDVDCPRTHGSTCVHALHRCCRPRPFSGDAHRAGANEVVQMNPHARAGSRRHWSLRARLLVLGLAPLLVVLPAIMAVLVFWGGSYFDSIVVANAKSHLAGAQGYLEDVRRQSEERIDQLAESVPMIRLVSDPERSGDLAAILAGRANTAGLDFLVLATVDGEVLASSSGRPSGAPLPRSFSIRQARQGVTTAAFERMSPTQLAAIDPALPQRARILTPPGQIVDGRYGIEERGFLMTVAAPIPSRIDGRALILFGGLLLSANNALVDHIKDIVFPRGTLPDNTEGAATLFLDDRRVATTVRLPGGERALGTFASADVFRQVFEQGNIWLDRAQVVDDWMVSGYAPINNGDGERIGMLFVGFPEGPYKREKTTIFGIVGGLFLLLTLLLSVFYVVWSRRITRPLAQIMDTMSAAAAGNMNARVDALGQQDEIGRLGEHLNYMLDALTEQTARRRTLFDNMRDGLVLMDVGGAVVECNRQFAALLGYTPEEVLGLHIWDWDRNFPREELLAMLAKADHFVSLLETVQTRRDGSQFVAEVSSSRVDWGGRAYVLAMERDITERKRGEAELERHRNSLEAMVEERTAALAEARDQAEAANRAKSAFLANMSHEIRTPMNAIIGLSEVLFRESGDPAVVDRVGKINGAAHHLLGIINDILDLSKIEADKLEIEKVDFELAGIIDSAEALVRERADEKGLKISHEIDTALPASLVGDPMRISQVLVNFLSNAVKFADDGEIVVRARKLEEDEAGVWMRLEVADQGIGISAEQQARLFAAFEQADGSTTRKYGGTGLGLAISKRLVSLMGGQIGVDSVPGEGSTFWISVPLGRGGKLTSPGGDAAKMSAQQLQGILRETHAGRRILLTEDNKINQEVAKALLGRVGLVVDVAENGQVAVDCVEKNDYDLVLMDMSMPVMDGLEASRRIRRLPGKGGDALPIIAMTANAFEDDRQACVDAGMNDHVAKPVTPDKLYAALLRWLPTAA</sequence>